<sequence>MNASLDVAMLSDTLPHRFTYGRPQIAVQKSAMGASSDRQH</sequence>
<evidence type="ECO:0000313" key="2">
    <source>
        <dbReference type="Proteomes" id="UP000010959"/>
    </source>
</evidence>
<organism evidence="1 2">
    <name type="scientific">Rhodopirellula baltica SWK14</name>
    <dbReference type="NCBI Taxonomy" id="993516"/>
    <lineage>
        <taxon>Bacteria</taxon>
        <taxon>Pseudomonadati</taxon>
        <taxon>Planctomycetota</taxon>
        <taxon>Planctomycetia</taxon>
        <taxon>Pirellulales</taxon>
        <taxon>Pirellulaceae</taxon>
        <taxon>Rhodopirellula</taxon>
    </lineage>
</organism>
<gene>
    <name evidence="1" type="ORF">RBSWK_04825</name>
</gene>
<dbReference type="AlphaFoldDB" id="L7CBS1"/>
<protein>
    <submittedName>
        <fullName evidence="1">Uncharacterized protein</fullName>
    </submittedName>
</protein>
<dbReference type="EMBL" id="AMWG01000132">
    <property type="protein sequence ID" value="ELP31087.1"/>
    <property type="molecule type" value="Genomic_DNA"/>
</dbReference>
<dbReference type="PATRIC" id="fig|993516.3.peg.5152"/>
<reference evidence="1 2" key="1">
    <citation type="journal article" date="2013" name="Mar. Genomics">
        <title>Expression of sulfatases in Rhodopirellula baltica and the diversity of sulfatases in the genus Rhodopirellula.</title>
        <authorList>
            <person name="Wegner C.E."/>
            <person name="Richter-Heitmann T."/>
            <person name="Klindworth A."/>
            <person name="Klockow C."/>
            <person name="Richter M."/>
            <person name="Achstetter T."/>
            <person name="Glockner F.O."/>
            <person name="Harder J."/>
        </authorList>
    </citation>
    <scope>NUCLEOTIDE SEQUENCE [LARGE SCALE GENOMIC DNA]</scope>
    <source>
        <strain evidence="1 2">SWK14</strain>
    </source>
</reference>
<accession>L7CBS1</accession>
<proteinExistence type="predicted"/>
<dbReference type="Proteomes" id="UP000010959">
    <property type="component" value="Unassembled WGS sequence"/>
</dbReference>
<name>L7CBS1_RHOBT</name>
<evidence type="ECO:0000313" key="1">
    <source>
        <dbReference type="EMBL" id="ELP31087.1"/>
    </source>
</evidence>
<comment type="caution">
    <text evidence="1">The sequence shown here is derived from an EMBL/GenBank/DDBJ whole genome shotgun (WGS) entry which is preliminary data.</text>
</comment>